<evidence type="ECO:0000259" key="6">
    <source>
        <dbReference type="Pfam" id="PF02631"/>
    </source>
</evidence>
<dbReference type="PANTHER" id="PTHR33602">
    <property type="entry name" value="REGULATORY PROTEIN RECX FAMILY PROTEIN"/>
    <property type="match status" value="1"/>
</dbReference>
<proteinExistence type="inferred from homology"/>
<name>A0AAX1NB36_9BACT</name>
<dbReference type="RefSeq" id="WP_169664095.1">
    <property type="nucleotide sequence ID" value="NZ_CP076132.1"/>
</dbReference>
<accession>A0AAX1NB36</accession>
<reference evidence="8 9" key="1">
    <citation type="submission" date="2021-05" db="EMBL/GenBank/DDBJ databases">
        <title>Comparative genomic studies on the polysaccharide-degrading batcterial strains of the Flammeovirga genus.</title>
        <authorList>
            <person name="Zewei F."/>
            <person name="Zheng Z."/>
            <person name="Yu L."/>
            <person name="Ruyue G."/>
            <person name="Yanhong M."/>
            <person name="Yuanyuan C."/>
            <person name="Jingyan G."/>
            <person name="Wenjun H."/>
        </authorList>
    </citation>
    <scope>NUCLEOTIDE SEQUENCE [LARGE SCALE GENOMIC DNA]</scope>
    <source>
        <strain evidence="8 9">NBRC:100898</strain>
    </source>
</reference>
<evidence type="ECO:0000313" key="8">
    <source>
        <dbReference type="EMBL" id="QWG03228.1"/>
    </source>
</evidence>
<evidence type="ECO:0000313" key="9">
    <source>
        <dbReference type="Proteomes" id="UP000678679"/>
    </source>
</evidence>
<keyword evidence="4 5" id="KW-0963">Cytoplasm</keyword>
<feature type="domain" description="RecX second three-helical" evidence="6">
    <location>
        <begin position="54"/>
        <end position="95"/>
    </location>
</feature>
<evidence type="ECO:0000256" key="5">
    <source>
        <dbReference type="HAMAP-Rule" id="MF_01114"/>
    </source>
</evidence>
<evidence type="ECO:0000256" key="1">
    <source>
        <dbReference type="ARBA" id="ARBA00004496"/>
    </source>
</evidence>
<evidence type="ECO:0000256" key="4">
    <source>
        <dbReference type="ARBA" id="ARBA00022490"/>
    </source>
</evidence>
<feature type="domain" description="RecX third three-helical" evidence="7">
    <location>
        <begin position="102"/>
        <end position="149"/>
    </location>
</feature>
<dbReference type="GO" id="GO:0005737">
    <property type="term" value="C:cytoplasm"/>
    <property type="evidence" value="ECO:0007669"/>
    <property type="project" value="UniProtKB-SubCell"/>
</dbReference>
<comment type="similarity">
    <text evidence="2 5">Belongs to the RecX family.</text>
</comment>
<dbReference type="InterPro" id="IPR036388">
    <property type="entry name" value="WH-like_DNA-bd_sf"/>
</dbReference>
<comment type="subcellular location">
    <subcellularLocation>
        <location evidence="1 5">Cytoplasm</location>
    </subcellularLocation>
</comment>
<evidence type="ECO:0000256" key="2">
    <source>
        <dbReference type="ARBA" id="ARBA00009695"/>
    </source>
</evidence>
<gene>
    <name evidence="5" type="primary">recX</name>
    <name evidence="8" type="ORF">KMW28_06505</name>
</gene>
<dbReference type="Proteomes" id="UP000678679">
    <property type="component" value="Chromosome 1"/>
</dbReference>
<dbReference type="Gene3D" id="1.10.10.10">
    <property type="entry name" value="Winged helix-like DNA-binding domain superfamily/Winged helix DNA-binding domain"/>
    <property type="match status" value="2"/>
</dbReference>
<dbReference type="EMBL" id="CP076132">
    <property type="protein sequence ID" value="QWG03228.1"/>
    <property type="molecule type" value="Genomic_DNA"/>
</dbReference>
<comment type="function">
    <text evidence="5">Modulates RecA activity.</text>
</comment>
<sequence length="162" mass="19117">MDTIAKQFLPKISAYCSYQDRCRQDIIKRLEKWECPEEHWDTLLEWLKSNKFWDEERFAASFVRGKFRGNKWGKRKISMALYQKGIDQEIGKNALATEIPMEEYNEMALKLALKKLEQLLSKEDQKHILKGKTLQYLAGKGFEPDVCYNAAEDAIYELIEKQ</sequence>
<dbReference type="InterPro" id="IPR053924">
    <property type="entry name" value="RecX_HTH_2nd"/>
</dbReference>
<evidence type="ECO:0000256" key="3">
    <source>
        <dbReference type="ARBA" id="ARBA00018111"/>
    </source>
</evidence>
<keyword evidence="9" id="KW-1185">Reference proteome</keyword>
<dbReference type="InterPro" id="IPR003783">
    <property type="entry name" value="Regulatory_RecX"/>
</dbReference>
<dbReference type="KEGG" id="fya:KMW28_06505"/>
<evidence type="ECO:0000259" key="7">
    <source>
        <dbReference type="Pfam" id="PF21981"/>
    </source>
</evidence>
<protein>
    <recommendedName>
        <fullName evidence="3 5">Regulatory protein RecX</fullName>
    </recommendedName>
</protein>
<dbReference type="AlphaFoldDB" id="A0AAX1NB36"/>
<dbReference type="InterPro" id="IPR053925">
    <property type="entry name" value="RecX_HTH_3rd"/>
</dbReference>
<dbReference type="HAMAP" id="MF_01114">
    <property type="entry name" value="RecX"/>
    <property type="match status" value="1"/>
</dbReference>
<dbReference type="GO" id="GO:0006282">
    <property type="term" value="P:regulation of DNA repair"/>
    <property type="evidence" value="ECO:0007669"/>
    <property type="project" value="UniProtKB-UniRule"/>
</dbReference>
<dbReference type="PANTHER" id="PTHR33602:SF1">
    <property type="entry name" value="REGULATORY PROTEIN RECX FAMILY PROTEIN"/>
    <property type="match status" value="1"/>
</dbReference>
<dbReference type="Pfam" id="PF02631">
    <property type="entry name" value="RecX_HTH2"/>
    <property type="match status" value="1"/>
</dbReference>
<organism evidence="8 9">
    <name type="scientific">Flammeovirga yaeyamensis</name>
    <dbReference type="NCBI Taxonomy" id="367791"/>
    <lineage>
        <taxon>Bacteria</taxon>
        <taxon>Pseudomonadati</taxon>
        <taxon>Bacteroidota</taxon>
        <taxon>Cytophagia</taxon>
        <taxon>Cytophagales</taxon>
        <taxon>Flammeovirgaceae</taxon>
        <taxon>Flammeovirga</taxon>
    </lineage>
</organism>
<dbReference type="Pfam" id="PF21981">
    <property type="entry name" value="RecX_HTH3"/>
    <property type="match status" value="1"/>
</dbReference>